<protein>
    <submittedName>
        <fullName evidence="1">13186_t:CDS:1</fullName>
    </submittedName>
</protein>
<proteinExistence type="predicted"/>
<dbReference type="AlphaFoldDB" id="A0A9N9FLD7"/>
<evidence type="ECO:0000313" key="1">
    <source>
        <dbReference type="EMBL" id="CAG8545349.1"/>
    </source>
</evidence>
<organism evidence="1 2">
    <name type="scientific">Racocetra fulgida</name>
    <dbReference type="NCBI Taxonomy" id="60492"/>
    <lineage>
        <taxon>Eukaryota</taxon>
        <taxon>Fungi</taxon>
        <taxon>Fungi incertae sedis</taxon>
        <taxon>Mucoromycota</taxon>
        <taxon>Glomeromycotina</taxon>
        <taxon>Glomeromycetes</taxon>
        <taxon>Diversisporales</taxon>
        <taxon>Gigasporaceae</taxon>
        <taxon>Racocetra</taxon>
    </lineage>
</organism>
<reference evidence="1" key="1">
    <citation type="submission" date="2021-06" db="EMBL/GenBank/DDBJ databases">
        <authorList>
            <person name="Kallberg Y."/>
            <person name="Tangrot J."/>
            <person name="Rosling A."/>
        </authorList>
    </citation>
    <scope>NUCLEOTIDE SEQUENCE</scope>
    <source>
        <strain evidence="1">IN212</strain>
    </source>
</reference>
<dbReference type="OrthoDB" id="2444801at2759"/>
<comment type="caution">
    <text evidence="1">The sequence shown here is derived from an EMBL/GenBank/DDBJ whole genome shotgun (WGS) entry which is preliminary data.</text>
</comment>
<dbReference type="Proteomes" id="UP000789396">
    <property type="component" value="Unassembled WGS sequence"/>
</dbReference>
<gene>
    <name evidence="1" type="ORF">RFULGI_LOCUS4406</name>
</gene>
<evidence type="ECO:0000313" key="2">
    <source>
        <dbReference type="Proteomes" id="UP000789396"/>
    </source>
</evidence>
<dbReference type="EMBL" id="CAJVPZ010004372">
    <property type="protein sequence ID" value="CAG8545349.1"/>
    <property type="molecule type" value="Genomic_DNA"/>
</dbReference>
<name>A0A9N9FLD7_9GLOM</name>
<keyword evidence="2" id="KW-1185">Reference proteome</keyword>
<sequence length="161" mass="18703">IVEAWNNIPADMIINSFEKCGIPHSIERELEDEQMIIPVEDRENYLIVYIENLKYMPEYYCGCKGSEFVDQKDKSAKRYENEIENVNVNSSGYCNLKMKDRMKIVNKPKSLNEEMPGINNCSEQVHKIVVNEKEMAIVNLKNSDGCMDLRDHDQLKPVINL</sequence>
<feature type="non-terminal residue" evidence="1">
    <location>
        <position position="161"/>
    </location>
</feature>
<accession>A0A9N9FLD7</accession>